<sequence>MPVVFSDLAQTCAPFVASEALAGVVSPESRFAPFTIRINSRAPLGRQPATKADAIKVAASSEATCHDIHIGPDGAGPEELRRLNLSIPAAFARCLNLNAPATPSDGYCCLSVKVSADSPKAEQVLQSCYGRDDPSVGGVVNYDDQVRREIERLGPTVARFTIGDTGKGLQTNVSANSSQADVVAEVVAENTPGEAHAISASSAWDVFKTRSRSSVLVFQDNQLELEQSE</sequence>
<reference evidence="1" key="1">
    <citation type="journal article" date="2020" name="Science">
        <title>Unexpected conservation and global transmission of agrobacterial virulence plasmids.</title>
        <authorList>
            <person name="Weisberg A.J."/>
            <person name="Davis E.W. 2nd"/>
            <person name="Tabima J."/>
            <person name="Belcher M.S."/>
            <person name="Miller M."/>
            <person name="Kuo C.H."/>
            <person name="Loper J.E."/>
            <person name="Grunwald N.J."/>
            <person name="Putnam M.L."/>
            <person name="Chang J.H."/>
        </authorList>
    </citation>
    <scope>NUCLEOTIDE SEQUENCE</scope>
    <source>
        <strain evidence="1">17-1853-1a</strain>
    </source>
</reference>
<gene>
    <name evidence="1" type="ORF">G6M46_12780</name>
</gene>
<dbReference type="Proteomes" id="UP000702952">
    <property type="component" value="Unassembled WGS sequence"/>
</dbReference>
<proteinExistence type="predicted"/>
<name>A0AA44J975_AGRTU</name>
<dbReference type="AlphaFoldDB" id="A0AA44J975"/>
<dbReference type="EMBL" id="JAAMAY010000021">
    <property type="protein sequence ID" value="NTC29036.1"/>
    <property type="molecule type" value="Genomic_DNA"/>
</dbReference>
<organism evidence="1 2">
    <name type="scientific">Agrobacterium tumefaciens</name>
    <dbReference type="NCBI Taxonomy" id="358"/>
    <lineage>
        <taxon>Bacteria</taxon>
        <taxon>Pseudomonadati</taxon>
        <taxon>Pseudomonadota</taxon>
        <taxon>Alphaproteobacteria</taxon>
        <taxon>Hyphomicrobiales</taxon>
        <taxon>Rhizobiaceae</taxon>
        <taxon>Rhizobium/Agrobacterium group</taxon>
        <taxon>Agrobacterium</taxon>
        <taxon>Agrobacterium tumefaciens complex</taxon>
    </lineage>
</organism>
<accession>A0AA44J975</accession>
<evidence type="ECO:0000313" key="2">
    <source>
        <dbReference type="Proteomes" id="UP000702952"/>
    </source>
</evidence>
<evidence type="ECO:0000313" key="1">
    <source>
        <dbReference type="EMBL" id="NTC29036.1"/>
    </source>
</evidence>
<dbReference type="RefSeq" id="WP_065660636.1">
    <property type="nucleotide sequence ID" value="NZ_CP123840.1"/>
</dbReference>
<protein>
    <submittedName>
        <fullName evidence="1">Lytic transglycosylase domain-containing protein</fullName>
    </submittedName>
</protein>
<comment type="caution">
    <text evidence="1">The sequence shown here is derived from an EMBL/GenBank/DDBJ whole genome shotgun (WGS) entry which is preliminary data.</text>
</comment>